<proteinExistence type="predicted"/>
<protein>
    <submittedName>
        <fullName evidence="1">Uncharacterized protein</fullName>
    </submittedName>
</protein>
<dbReference type="EMBL" id="JAGYWB010000014">
    <property type="protein sequence ID" value="KAI0499305.1"/>
    <property type="molecule type" value="Genomic_DNA"/>
</dbReference>
<keyword evidence="2" id="KW-1185">Reference proteome</keyword>
<organism evidence="1 2">
    <name type="scientific">Dendrobium nobile</name>
    <name type="common">Orchid</name>
    <dbReference type="NCBI Taxonomy" id="94219"/>
    <lineage>
        <taxon>Eukaryota</taxon>
        <taxon>Viridiplantae</taxon>
        <taxon>Streptophyta</taxon>
        <taxon>Embryophyta</taxon>
        <taxon>Tracheophyta</taxon>
        <taxon>Spermatophyta</taxon>
        <taxon>Magnoliopsida</taxon>
        <taxon>Liliopsida</taxon>
        <taxon>Asparagales</taxon>
        <taxon>Orchidaceae</taxon>
        <taxon>Epidendroideae</taxon>
        <taxon>Malaxideae</taxon>
        <taxon>Dendrobiinae</taxon>
        <taxon>Dendrobium</taxon>
    </lineage>
</organism>
<evidence type="ECO:0000313" key="2">
    <source>
        <dbReference type="Proteomes" id="UP000829196"/>
    </source>
</evidence>
<dbReference type="AlphaFoldDB" id="A0A8T3AYQ6"/>
<gene>
    <name evidence="1" type="ORF">KFK09_020208</name>
</gene>
<reference evidence="1" key="1">
    <citation type="journal article" date="2022" name="Front. Genet.">
        <title>Chromosome-Scale Assembly of the Dendrobium nobile Genome Provides Insights Into the Molecular Mechanism of the Biosynthesis of the Medicinal Active Ingredient of Dendrobium.</title>
        <authorList>
            <person name="Xu Q."/>
            <person name="Niu S.-C."/>
            <person name="Li K.-L."/>
            <person name="Zheng P.-J."/>
            <person name="Zhang X.-J."/>
            <person name="Jia Y."/>
            <person name="Liu Y."/>
            <person name="Niu Y.-X."/>
            <person name="Yu L.-H."/>
            <person name="Chen D.-F."/>
            <person name="Zhang G.-Q."/>
        </authorList>
    </citation>
    <scope>NUCLEOTIDE SEQUENCE</scope>
    <source>
        <tissue evidence="1">Leaf</tissue>
    </source>
</reference>
<sequence length="374" mass="42129">MSEFGDLRLVGFISSSRLIDYKHLRRRPRSTEIAASAEIPLCRRSSVSRADVEQWAETLEEFSKLERDDKKRRASFSGNMFDFTRNEGSETGHSTPRVLSLDLAFSPSLWISLLPFDFGKAKKKKTPNSLFSLSRFLCLEPTGRSPFAVRESQTTQQAEGLLPLGCSQKQGEVEARSYRSRITDDPAPAPSRFRACRPNPTPALPPSSPADLQAVYSPSLCKRKCGLFRAKKWYIGINCSNTPLLYALRAFTTRSPKEKVNPYRGFPFSFGHPFGGRTTRSPKRTKTIQRRIKEEKKKTEEDLKVSGTSEPLYTLLVGKLSFLLKAINPTHPRHTDDATSLFLSCMSECVVPLSFLQFSLSRTGRMLTEPCVID</sequence>
<name>A0A8T3AYQ6_DENNO</name>
<dbReference type="Proteomes" id="UP000829196">
    <property type="component" value="Unassembled WGS sequence"/>
</dbReference>
<comment type="caution">
    <text evidence="1">The sequence shown here is derived from an EMBL/GenBank/DDBJ whole genome shotgun (WGS) entry which is preliminary data.</text>
</comment>
<accession>A0A8T3AYQ6</accession>
<evidence type="ECO:0000313" key="1">
    <source>
        <dbReference type="EMBL" id="KAI0499305.1"/>
    </source>
</evidence>